<dbReference type="Gene3D" id="3.20.20.140">
    <property type="entry name" value="Metal-dependent hydrolases"/>
    <property type="match status" value="2"/>
</dbReference>
<dbReference type="SUPFAM" id="SSF51338">
    <property type="entry name" value="Composite domain of metallo-dependent hydrolases"/>
    <property type="match status" value="1"/>
</dbReference>
<protein>
    <submittedName>
        <fullName evidence="2">Alpha-D-ribose 1-methylphosphonate 5-triphosphate diphosphatase</fullName>
        <ecNumber evidence="2">3.6.1.63</ecNumber>
    </submittedName>
</protein>
<dbReference type="Pfam" id="PF01979">
    <property type="entry name" value="Amidohydro_1"/>
    <property type="match status" value="1"/>
</dbReference>
<keyword evidence="2" id="KW-0378">Hydrolase</keyword>
<accession>A0ABV8QED6</accession>
<evidence type="ECO:0000313" key="2">
    <source>
        <dbReference type="EMBL" id="MFC4257882.1"/>
    </source>
</evidence>
<dbReference type="PIRSF" id="PIRSF038971">
    <property type="entry name" value="PhnM"/>
    <property type="match status" value="1"/>
</dbReference>
<proteinExistence type="predicted"/>
<dbReference type="InterPro" id="IPR006680">
    <property type="entry name" value="Amidohydro-rel"/>
</dbReference>
<dbReference type="PANTHER" id="PTHR43135:SF3">
    <property type="entry name" value="ALPHA-D-RIBOSE 1-METHYLPHOSPHONATE 5-TRIPHOSPHATE DIPHOSPHATASE"/>
    <property type="match status" value="1"/>
</dbReference>
<dbReference type="InterPro" id="IPR032466">
    <property type="entry name" value="Metal_Hydrolase"/>
</dbReference>
<dbReference type="InterPro" id="IPR051781">
    <property type="entry name" value="Metallo-dep_Hydrolase"/>
</dbReference>
<dbReference type="SUPFAM" id="SSF51556">
    <property type="entry name" value="Metallo-dependent hydrolases"/>
    <property type="match status" value="1"/>
</dbReference>
<evidence type="ECO:0000313" key="3">
    <source>
        <dbReference type="Proteomes" id="UP001595798"/>
    </source>
</evidence>
<dbReference type="NCBIfam" id="NF011987">
    <property type="entry name" value="PRK15446.2-3"/>
    <property type="match status" value="1"/>
</dbReference>
<sequence length="393" mass="42904">MTVATEPTIQTIPDLLIDNVNVLAGDDWLENTRVQLSEGRILAIGADVDTHCEQRIDGHGGYLLPGMIDLHGDAFERHITPRTGTLFPLDLALAANDASLVTNGITTFFYSITDGFEPGPRSRQTVRGLLETLESLAPRFRCQARVHIRHEQVNTDDHDELVSWLESGRVHLLSLNDHLPLMDNERSIERYLDGLRRRVSMTEEETSHFLNSLQERRQPGAEQVVELARIAHQAGVSLASHDDKGPEDVVLNRELGTAIAEFPMDAETARASREAGISVLMGAPNLVRGGSHVGAISVREAIEQGLVDILCSDYHYPSLFRAPFLAAEQGLMSLPQAWKMVSENPAKAAGMGNHKGTIAPGYDADLLLVSELDGLPVSIQTTIVGGVPVSRRG</sequence>
<dbReference type="EC" id="3.6.1.63" evidence="2"/>
<dbReference type="EMBL" id="JBHSDI010000001">
    <property type="protein sequence ID" value="MFC4257882.1"/>
    <property type="molecule type" value="Genomic_DNA"/>
</dbReference>
<organism evidence="2 3">
    <name type="scientific">Marinobacter lacisalsi</name>
    <dbReference type="NCBI Taxonomy" id="475979"/>
    <lineage>
        <taxon>Bacteria</taxon>
        <taxon>Pseudomonadati</taxon>
        <taxon>Pseudomonadota</taxon>
        <taxon>Gammaproteobacteria</taxon>
        <taxon>Pseudomonadales</taxon>
        <taxon>Marinobacteraceae</taxon>
        <taxon>Marinobacter</taxon>
    </lineage>
</organism>
<dbReference type="GO" id="GO:0016787">
    <property type="term" value="F:hydrolase activity"/>
    <property type="evidence" value="ECO:0007669"/>
    <property type="project" value="UniProtKB-KW"/>
</dbReference>
<dbReference type="PANTHER" id="PTHR43135">
    <property type="entry name" value="ALPHA-D-RIBOSE 1-METHYLPHOSPHONATE 5-TRIPHOSPHATE DIPHOSPHATASE"/>
    <property type="match status" value="1"/>
</dbReference>
<reference evidence="3" key="1">
    <citation type="journal article" date="2019" name="Int. J. Syst. Evol. Microbiol.">
        <title>The Global Catalogue of Microorganisms (GCM) 10K type strain sequencing project: providing services to taxonomists for standard genome sequencing and annotation.</title>
        <authorList>
            <consortium name="The Broad Institute Genomics Platform"/>
            <consortium name="The Broad Institute Genome Sequencing Center for Infectious Disease"/>
            <person name="Wu L."/>
            <person name="Ma J."/>
        </authorList>
    </citation>
    <scope>NUCLEOTIDE SEQUENCE [LARGE SCALE GENOMIC DNA]</scope>
    <source>
        <strain evidence="3">CECT 7297</strain>
    </source>
</reference>
<comment type="caution">
    <text evidence="2">The sequence shown here is derived from an EMBL/GenBank/DDBJ whole genome shotgun (WGS) entry which is preliminary data.</text>
</comment>
<dbReference type="Proteomes" id="UP001595798">
    <property type="component" value="Unassembled WGS sequence"/>
</dbReference>
<keyword evidence="3" id="KW-1185">Reference proteome</keyword>
<feature type="domain" description="Amidohydrolase-related" evidence="1">
    <location>
        <begin position="63"/>
        <end position="388"/>
    </location>
</feature>
<dbReference type="InterPro" id="IPR012696">
    <property type="entry name" value="PhnM"/>
</dbReference>
<evidence type="ECO:0000259" key="1">
    <source>
        <dbReference type="Pfam" id="PF01979"/>
    </source>
</evidence>
<gene>
    <name evidence="2" type="ORF">ACFOZ5_02425</name>
</gene>
<dbReference type="NCBIfam" id="NF011990">
    <property type="entry name" value="PRK15446.2-6"/>
    <property type="match status" value="1"/>
</dbReference>
<dbReference type="NCBIfam" id="NF011984">
    <property type="entry name" value="PRK15446.1-5"/>
    <property type="match status" value="1"/>
</dbReference>
<dbReference type="RefSeq" id="WP_379885150.1">
    <property type="nucleotide sequence ID" value="NZ_JBHSDI010000001.1"/>
</dbReference>
<name>A0ABV8QED6_9GAMM</name>
<dbReference type="InterPro" id="IPR011059">
    <property type="entry name" value="Metal-dep_hydrolase_composite"/>
</dbReference>